<keyword evidence="2" id="KW-1185">Reference proteome</keyword>
<evidence type="ECO:0000313" key="2">
    <source>
        <dbReference type="Proteomes" id="UP000192796"/>
    </source>
</evidence>
<proteinExistence type="predicted"/>
<dbReference type="Proteomes" id="UP000192796">
    <property type="component" value="Unassembled WGS sequence"/>
</dbReference>
<name>A0A1V9G774_9BACT</name>
<protein>
    <submittedName>
        <fullName evidence="1">Uncharacterized protein</fullName>
    </submittedName>
</protein>
<dbReference type="STRING" id="1703345.A3860_13580"/>
<comment type="caution">
    <text evidence="1">The sequence shown here is derived from an EMBL/GenBank/DDBJ whole genome shotgun (WGS) entry which is preliminary data.</text>
</comment>
<dbReference type="AlphaFoldDB" id="A0A1V9G774"/>
<accession>A0A1V9G774</accession>
<sequence length="69" mass="7693">MGGTGVAVHFKLPDNEKVEERKSGQWPTALKNVIFTRFSWQKVCGVSATELVTHARVELVYSFGIATIR</sequence>
<gene>
    <name evidence="1" type="ORF">A3860_13580</name>
</gene>
<organism evidence="1 2">
    <name type="scientific">Niastella vici</name>
    <dbReference type="NCBI Taxonomy" id="1703345"/>
    <lineage>
        <taxon>Bacteria</taxon>
        <taxon>Pseudomonadati</taxon>
        <taxon>Bacteroidota</taxon>
        <taxon>Chitinophagia</taxon>
        <taxon>Chitinophagales</taxon>
        <taxon>Chitinophagaceae</taxon>
        <taxon>Niastella</taxon>
    </lineage>
</organism>
<reference evidence="1 2" key="1">
    <citation type="submission" date="2016-03" db="EMBL/GenBank/DDBJ databases">
        <title>Niastella vici sp. nov., isolated from farmland soil.</title>
        <authorList>
            <person name="Chen L."/>
            <person name="Wang D."/>
            <person name="Yang S."/>
            <person name="Wang G."/>
        </authorList>
    </citation>
    <scope>NUCLEOTIDE SEQUENCE [LARGE SCALE GENOMIC DNA]</scope>
    <source>
        <strain evidence="1 2">DJ57</strain>
    </source>
</reference>
<evidence type="ECO:0000313" key="1">
    <source>
        <dbReference type="EMBL" id="OQP66511.1"/>
    </source>
</evidence>
<dbReference type="EMBL" id="LVYD01000002">
    <property type="protein sequence ID" value="OQP66511.1"/>
    <property type="molecule type" value="Genomic_DNA"/>
</dbReference>